<dbReference type="GO" id="GO:0033765">
    <property type="term" value="F:steroid dehydrogenase activity, acting on the CH-CH group of donors"/>
    <property type="evidence" value="ECO:0007669"/>
    <property type="project" value="UniProtKB-ARBA"/>
</dbReference>
<gene>
    <name evidence="6" type="ORF">JL106_04190</name>
</gene>
<keyword evidence="2" id="KW-0285">Flavoprotein</keyword>
<sequence length="490" mass="52061">MEQFDLLVVGGGTAGLPAAAEATRLGLRVLLVEQSDRLGGTLWRSWAQMSAAGTDLQRQHGIVDDPQSHFDDVMRICRDTADPVLVRLAVEHAAETIDGLMAAGFDMDPASPAILHFHEAYRVARTYWGRQGGRSVLEVLLPQTEAAQRRSLSVRMHTRLTGLLRSDAGSIEAVELHDGSGATSTVAVGAVLLASGGFAGNPDLFRRLVPGKRLVGPGSPDSTGSGIELAMGLGARIRGADKFLPTYGGVLEDGSDHVSVPLDDYPSLTPQTRRPWEIHVNARGERYVAEDGDSVDDREHALLVQPGQEFWIVSDARVAREAPPLFPTWSAEALAQAYDAHPSFVRAGSLDELAERTGMDPVTLRATVEQYNRAAAGEVPDVFGRRHFPLPLQEPPFLAVRNHGTVLKTPTGVQVDGTLRVLDVAGPVANLFAAGEVLGGSALSGRSFVSGMSVTPALTFGRLVARTVAGQHDQTIAPAGTAGPTVAGRR</sequence>
<dbReference type="PANTHER" id="PTHR43400">
    <property type="entry name" value="FUMARATE REDUCTASE"/>
    <property type="match status" value="1"/>
</dbReference>
<comment type="cofactor">
    <cofactor evidence="1">
        <name>FAD</name>
        <dbReference type="ChEBI" id="CHEBI:57692"/>
    </cofactor>
</comment>
<protein>
    <submittedName>
        <fullName evidence="6">FAD-dependent oxidoreductase</fullName>
    </submittedName>
</protein>
<dbReference type="Gene3D" id="3.90.700.10">
    <property type="entry name" value="Succinate dehydrogenase/fumarate reductase flavoprotein, catalytic domain"/>
    <property type="match status" value="1"/>
</dbReference>
<evidence type="ECO:0000256" key="3">
    <source>
        <dbReference type="ARBA" id="ARBA00022827"/>
    </source>
</evidence>
<dbReference type="Proteomes" id="UP000663792">
    <property type="component" value="Unassembled WGS sequence"/>
</dbReference>
<dbReference type="SUPFAM" id="SSF51905">
    <property type="entry name" value="FAD/NAD(P)-binding domain"/>
    <property type="match status" value="1"/>
</dbReference>
<evidence type="ECO:0000313" key="6">
    <source>
        <dbReference type="EMBL" id="MBM9466480.1"/>
    </source>
</evidence>
<dbReference type="EMBL" id="JAERWK010000006">
    <property type="protein sequence ID" value="MBM9466480.1"/>
    <property type="molecule type" value="Genomic_DNA"/>
</dbReference>
<dbReference type="Pfam" id="PF00890">
    <property type="entry name" value="FAD_binding_2"/>
    <property type="match status" value="1"/>
</dbReference>
<reference evidence="6" key="1">
    <citation type="submission" date="2021-01" db="EMBL/GenBank/DDBJ databases">
        <title>YIM 132084 draft genome.</title>
        <authorList>
            <person name="An D."/>
        </authorList>
    </citation>
    <scope>NUCLEOTIDE SEQUENCE</scope>
    <source>
        <strain evidence="6">YIM 132084</strain>
    </source>
</reference>
<evidence type="ECO:0000256" key="4">
    <source>
        <dbReference type="ARBA" id="ARBA00023002"/>
    </source>
</evidence>
<dbReference type="SUPFAM" id="SSF56425">
    <property type="entry name" value="Succinate dehydrogenase/fumarate reductase flavoprotein, catalytic domain"/>
    <property type="match status" value="1"/>
</dbReference>
<proteinExistence type="predicted"/>
<evidence type="ECO:0000259" key="5">
    <source>
        <dbReference type="Pfam" id="PF00890"/>
    </source>
</evidence>
<dbReference type="AlphaFoldDB" id="A0A939BXY1"/>
<dbReference type="RefSeq" id="WP_205259448.1">
    <property type="nucleotide sequence ID" value="NZ_JAERWK010000006.1"/>
</dbReference>
<dbReference type="InterPro" id="IPR036188">
    <property type="entry name" value="FAD/NAD-bd_sf"/>
</dbReference>
<feature type="domain" description="FAD-dependent oxidoreductase 2 FAD-binding" evidence="5">
    <location>
        <begin position="5"/>
        <end position="440"/>
    </location>
</feature>
<dbReference type="PANTHER" id="PTHR43400:SF10">
    <property type="entry name" value="3-OXOSTEROID 1-DEHYDROGENASE"/>
    <property type="match status" value="1"/>
</dbReference>
<keyword evidence="7" id="KW-1185">Reference proteome</keyword>
<evidence type="ECO:0000256" key="2">
    <source>
        <dbReference type="ARBA" id="ARBA00022630"/>
    </source>
</evidence>
<keyword evidence="3" id="KW-0274">FAD</keyword>
<dbReference type="InterPro" id="IPR050315">
    <property type="entry name" value="FAD-oxidoreductase_2"/>
</dbReference>
<name>A0A939BXY1_9ACTN</name>
<keyword evidence="4" id="KW-0560">Oxidoreductase</keyword>
<dbReference type="InterPro" id="IPR003953">
    <property type="entry name" value="FAD-dep_OxRdtase_2_FAD-bd"/>
</dbReference>
<organism evidence="6 7">
    <name type="scientific">Nakamurella leprariae</name>
    <dbReference type="NCBI Taxonomy" id="2803911"/>
    <lineage>
        <taxon>Bacteria</taxon>
        <taxon>Bacillati</taxon>
        <taxon>Actinomycetota</taxon>
        <taxon>Actinomycetes</taxon>
        <taxon>Nakamurellales</taxon>
        <taxon>Nakamurellaceae</taxon>
        <taxon>Nakamurella</taxon>
    </lineage>
</organism>
<evidence type="ECO:0000313" key="7">
    <source>
        <dbReference type="Proteomes" id="UP000663792"/>
    </source>
</evidence>
<evidence type="ECO:0000256" key="1">
    <source>
        <dbReference type="ARBA" id="ARBA00001974"/>
    </source>
</evidence>
<dbReference type="InterPro" id="IPR027477">
    <property type="entry name" value="Succ_DH/fumarate_Rdtase_cat_sf"/>
</dbReference>
<dbReference type="Gene3D" id="3.50.50.60">
    <property type="entry name" value="FAD/NAD(P)-binding domain"/>
    <property type="match status" value="1"/>
</dbReference>
<comment type="caution">
    <text evidence="6">The sequence shown here is derived from an EMBL/GenBank/DDBJ whole genome shotgun (WGS) entry which is preliminary data.</text>
</comment>
<dbReference type="GO" id="GO:0008202">
    <property type="term" value="P:steroid metabolic process"/>
    <property type="evidence" value="ECO:0007669"/>
    <property type="project" value="UniProtKB-ARBA"/>
</dbReference>
<accession>A0A939BXY1</accession>